<dbReference type="InterPro" id="IPR036866">
    <property type="entry name" value="RibonucZ/Hydroxyglut_hydro"/>
</dbReference>
<sequence length="326" mass="36683">MPHTDCHPLFAALSGAGSLDAATAPRTSPTPQRRAAVRRPQREAFRVCVLGSGSGGNCTVVRFADATLLIDLGFGPRTTARRLAQLGLSLDDIDAVCLTHLDQDHFRRSWPRHLIDRRIPVHLHHWHRHDLHLLPLGRDLEQAGLARAFDADPFQPIDRQPAITVRTARCQHDRQGTIAFRVDAPHASLGYATDLGHMPPSVVDHLAGVDLLAIESNYDEQMTIHSSRPTFVNRRNMSDSGHLSNEQAYDAVQRIAAASPHGNPRHVILLHRSSQCNHPMKVRRVFERSPALARRVVLTEQRRRTRWVPVRPLRCVQRTQWPLGFK</sequence>
<dbReference type="Pfam" id="PF12706">
    <property type="entry name" value="Lactamase_B_2"/>
    <property type="match status" value="1"/>
</dbReference>
<name>A0ABV4U580_9BACT</name>
<dbReference type="RefSeq" id="WP_425344931.1">
    <property type="nucleotide sequence ID" value="NZ_JBGUBD010000004.1"/>
</dbReference>
<evidence type="ECO:0000259" key="1">
    <source>
        <dbReference type="Pfam" id="PF12706"/>
    </source>
</evidence>
<organism evidence="2 3">
    <name type="scientific">Natronomicrosphaera hydrolytica</name>
    <dbReference type="NCBI Taxonomy" id="3242702"/>
    <lineage>
        <taxon>Bacteria</taxon>
        <taxon>Pseudomonadati</taxon>
        <taxon>Planctomycetota</taxon>
        <taxon>Phycisphaerae</taxon>
        <taxon>Phycisphaerales</taxon>
        <taxon>Phycisphaeraceae</taxon>
        <taxon>Natronomicrosphaera</taxon>
    </lineage>
</organism>
<comment type="caution">
    <text evidence="2">The sequence shown here is derived from an EMBL/GenBank/DDBJ whole genome shotgun (WGS) entry which is preliminary data.</text>
</comment>
<dbReference type="Proteomes" id="UP001575105">
    <property type="component" value="Unassembled WGS sequence"/>
</dbReference>
<keyword evidence="3" id="KW-1185">Reference proteome</keyword>
<gene>
    <name evidence="2" type="ORF">ACERK3_06785</name>
</gene>
<proteinExistence type="predicted"/>
<dbReference type="InterPro" id="IPR001279">
    <property type="entry name" value="Metallo-B-lactamas"/>
</dbReference>
<dbReference type="PANTHER" id="PTHR47619">
    <property type="entry name" value="METALLO-HYDROLASE YYCJ-RELATED"/>
    <property type="match status" value="1"/>
</dbReference>
<protein>
    <submittedName>
        <fullName evidence="2">MBL fold metallo-hydrolase</fullName>
    </submittedName>
</protein>
<feature type="domain" description="Metallo-beta-lactamase" evidence="1">
    <location>
        <begin position="68"/>
        <end position="258"/>
    </location>
</feature>
<evidence type="ECO:0000313" key="2">
    <source>
        <dbReference type="EMBL" id="MFA9478002.1"/>
    </source>
</evidence>
<accession>A0ABV4U580</accession>
<evidence type="ECO:0000313" key="3">
    <source>
        <dbReference type="Proteomes" id="UP001575105"/>
    </source>
</evidence>
<dbReference type="InterPro" id="IPR052533">
    <property type="entry name" value="WalJ/YycJ-like"/>
</dbReference>
<reference evidence="2 3" key="1">
    <citation type="submission" date="2024-08" db="EMBL/GenBank/DDBJ databases">
        <title>Whole-genome sequencing of halo(alkali)philic microorganisms from hypersaline lakes.</title>
        <authorList>
            <person name="Sorokin D.Y."/>
            <person name="Merkel A.Y."/>
            <person name="Messina E."/>
            <person name="Yakimov M."/>
        </authorList>
    </citation>
    <scope>NUCLEOTIDE SEQUENCE [LARGE SCALE GENOMIC DNA]</scope>
    <source>
        <strain evidence="2 3">AB-hyl4</strain>
    </source>
</reference>
<dbReference type="Gene3D" id="3.60.15.10">
    <property type="entry name" value="Ribonuclease Z/Hydroxyacylglutathione hydrolase-like"/>
    <property type="match status" value="1"/>
</dbReference>
<dbReference type="EMBL" id="JBGUBD010000004">
    <property type="protein sequence ID" value="MFA9478002.1"/>
    <property type="molecule type" value="Genomic_DNA"/>
</dbReference>
<dbReference type="PANTHER" id="PTHR47619:SF1">
    <property type="entry name" value="EXODEOXYRIBONUCLEASE WALJ"/>
    <property type="match status" value="1"/>
</dbReference>
<dbReference type="SUPFAM" id="SSF56281">
    <property type="entry name" value="Metallo-hydrolase/oxidoreductase"/>
    <property type="match status" value="1"/>
</dbReference>